<dbReference type="PATRIC" id="fig|82380.10.peg.235"/>
<dbReference type="PANTHER" id="PTHR12128">
    <property type="entry name" value="DIHYDRODIPICOLINATE SYNTHASE"/>
    <property type="match status" value="1"/>
</dbReference>
<dbReference type="SUPFAM" id="SSF51569">
    <property type="entry name" value="Aldolase"/>
    <property type="match status" value="1"/>
</dbReference>
<dbReference type="PRINTS" id="PR00146">
    <property type="entry name" value="DHPICSNTHASE"/>
</dbReference>
<dbReference type="AlphaFoldDB" id="A0A0F0KZY1"/>
<comment type="caution">
    <text evidence="5">The sequence shown here is derived from an EMBL/GenBank/DDBJ whole genome shotgun (WGS) entry which is preliminary data.</text>
</comment>
<dbReference type="GO" id="GO:0008840">
    <property type="term" value="F:4-hydroxy-tetrahydrodipicolinate synthase activity"/>
    <property type="evidence" value="ECO:0007669"/>
    <property type="project" value="TreeGrafter"/>
</dbReference>
<dbReference type="Proteomes" id="UP000033725">
    <property type="component" value="Unassembled WGS sequence"/>
</dbReference>
<gene>
    <name evidence="5" type="primary">araD</name>
    <name evidence="5" type="ORF">RN51_00235</name>
</gene>
<accession>A0A0F0KZY1</accession>
<dbReference type="InterPro" id="IPR013785">
    <property type="entry name" value="Aldolase_TIM"/>
</dbReference>
<evidence type="ECO:0000256" key="2">
    <source>
        <dbReference type="ARBA" id="ARBA00023239"/>
    </source>
</evidence>
<dbReference type="PANTHER" id="PTHR12128:SF66">
    <property type="entry name" value="4-HYDROXY-2-OXOGLUTARATE ALDOLASE, MITOCHONDRIAL"/>
    <property type="match status" value="1"/>
</dbReference>
<evidence type="ECO:0000256" key="1">
    <source>
        <dbReference type="ARBA" id="ARBA00007592"/>
    </source>
</evidence>
<dbReference type="InterPro" id="IPR002220">
    <property type="entry name" value="DapA-like"/>
</dbReference>
<evidence type="ECO:0000256" key="4">
    <source>
        <dbReference type="PIRSR" id="PIRSR001365-2"/>
    </source>
</evidence>
<dbReference type="GO" id="GO:0005829">
    <property type="term" value="C:cytosol"/>
    <property type="evidence" value="ECO:0007669"/>
    <property type="project" value="TreeGrafter"/>
</dbReference>
<reference evidence="5 6" key="1">
    <citation type="submission" date="2015-02" db="EMBL/GenBank/DDBJ databases">
        <title>Draft genome sequences of ten Microbacterium spp. with emphasis on heavy metal contaminated environments.</title>
        <authorList>
            <person name="Corretto E."/>
        </authorList>
    </citation>
    <scope>NUCLEOTIDE SEQUENCE [LARGE SCALE GENOMIC DNA]</scope>
    <source>
        <strain evidence="5 6">BEL163</strain>
    </source>
</reference>
<dbReference type="EMBL" id="JYIV01000011">
    <property type="protein sequence ID" value="KJL26452.1"/>
    <property type="molecule type" value="Genomic_DNA"/>
</dbReference>
<dbReference type="PIRSF" id="PIRSF001365">
    <property type="entry name" value="DHDPS"/>
    <property type="match status" value="1"/>
</dbReference>
<proteinExistence type="inferred from homology"/>
<evidence type="ECO:0000313" key="5">
    <source>
        <dbReference type="EMBL" id="KJL26452.1"/>
    </source>
</evidence>
<sequence>MAPTLHGLMPILATPFDESGALDRAGLRRLVEFQLASDVDGVAVFGMASEGFALTTEERRTILDDVVQVVDGRIPVIAGVNGTSTATSIEQALLAEEGGADALMVLPPFMVKPPAATLVDFYGDVAAATSLSVMVQDAPGVTGVVMAPTLIAEIARLDGVDSVKVEAPPTAPKVGAVVSAIDDPDFAVLGGQNAQFCLEEYARGAVGTMPACEFPDLLGPVLDSFLEGRVDEARAEFRRMLPLVLIGLQGGIAWAVHKEILVARGIIDHATVRYPASRLDAGSRASVKLVIDELALPPIPATVRV</sequence>
<dbReference type="GO" id="GO:0047449">
    <property type="term" value="F:2-dehydro-3-deoxy-L-arabinonate dehydratase activity"/>
    <property type="evidence" value="ECO:0007669"/>
    <property type="project" value="UniProtKB-EC"/>
</dbReference>
<evidence type="ECO:0000256" key="3">
    <source>
        <dbReference type="PIRNR" id="PIRNR001365"/>
    </source>
</evidence>
<dbReference type="CDD" id="cd00408">
    <property type="entry name" value="DHDPS-like"/>
    <property type="match status" value="1"/>
</dbReference>
<dbReference type="OrthoDB" id="9778880at2"/>
<feature type="binding site" evidence="4">
    <location>
        <position position="209"/>
    </location>
    <ligand>
        <name>pyruvate</name>
        <dbReference type="ChEBI" id="CHEBI:15361"/>
    </ligand>
</feature>
<comment type="similarity">
    <text evidence="1 3">Belongs to the DapA family.</text>
</comment>
<protein>
    <submittedName>
        <fullName evidence="5">L-2-keto-3-deoxyarabonate dehydratase</fullName>
        <ecNumber evidence="5">4.2.1.43</ecNumber>
    </submittedName>
</protein>
<dbReference type="Gene3D" id="3.20.20.70">
    <property type="entry name" value="Aldolase class I"/>
    <property type="match status" value="1"/>
</dbReference>
<dbReference type="EC" id="4.2.1.43" evidence="5"/>
<evidence type="ECO:0000313" key="6">
    <source>
        <dbReference type="Proteomes" id="UP000033725"/>
    </source>
</evidence>
<dbReference type="SMART" id="SM01130">
    <property type="entry name" value="DHDPS"/>
    <property type="match status" value="1"/>
</dbReference>
<dbReference type="Pfam" id="PF00701">
    <property type="entry name" value="DHDPS"/>
    <property type="match status" value="1"/>
</dbReference>
<organism evidence="5 6">
    <name type="scientific">Microbacterium oxydans</name>
    <dbReference type="NCBI Taxonomy" id="82380"/>
    <lineage>
        <taxon>Bacteria</taxon>
        <taxon>Bacillati</taxon>
        <taxon>Actinomycetota</taxon>
        <taxon>Actinomycetes</taxon>
        <taxon>Micrococcales</taxon>
        <taxon>Microbacteriaceae</taxon>
        <taxon>Microbacterium</taxon>
    </lineage>
</organism>
<name>A0A0F0KZY1_9MICO</name>
<keyword evidence="2 3" id="KW-0456">Lyase</keyword>